<name>A0AAD5NPM1_ACENE</name>
<evidence type="ECO:0000313" key="3">
    <source>
        <dbReference type="Proteomes" id="UP001064489"/>
    </source>
</evidence>
<comment type="caution">
    <text evidence="2">The sequence shown here is derived from an EMBL/GenBank/DDBJ whole genome shotgun (WGS) entry which is preliminary data.</text>
</comment>
<dbReference type="EMBL" id="JAJSOW010000102">
    <property type="protein sequence ID" value="KAI9176410.1"/>
    <property type="molecule type" value="Genomic_DNA"/>
</dbReference>
<feature type="region of interest" description="Disordered" evidence="1">
    <location>
        <begin position="128"/>
        <end position="147"/>
    </location>
</feature>
<feature type="compositionally biased region" description="Basic and acidic residues" evidence="1">
    <location>
        <begin position="177"/>
        <end position="186"/>
    </location>
</feature>
<evidence type="ECO:0000256" key="1">
    <source>
        <dbReference type="SAM" id="MobiDB-lite"/>
    </source>
</evidence>
<accession>A0AAD5NPM1</accession>
<proteinExistence type="predicted"/>
<reference evidence="2" key="2">
    <citation type="submission" date="2023-02" db="EMBL/GenBank/DDBJ databases">
        <authorList>
            <person name="Swenson N.G."/>
            <person name="Wegrzyn J.L."/>
            <person name="Mcevoy S.L."/>
        </authorList>
    </citation>
    <scope>NUCLEOTIDE SEQUENCE</scope>
    <source>
        <strain evidence="2">91603</strain>
        <tissue evidence="2">Leaf</tissue>
    </source>
</reference>
<gene>
    <name evidence="2" type="ORF">LWI28_002451</name>
</gene>
<protein>
    <submittedName>
        <fullName evidence="2">Uncharacterized protein</fullName>
    </submittedName>
</protein>
<keyword evidence="3" id="KW-1185">Reference proteome</keyword>
<organism evidence="2 3">
    <name type="scientific">Acer negundo</name>
    <name type="common">Box elder</name>
    <dbReference type="NCBI Taxonomy" id="4023"/>
    <lineage>
        <taxon>Eukaryota</taxon>
        <taxon>Viridiplantae</taxon>
        <taxon>Streptophyta</taxon>
        <taxon>Embryophyta</taxon>
        <taxon>Tracheophyta</taxon>
        <taxon>Spermatophyta</taxon>
        <taxon>Magnoliopsida</taxon>
        <taxon>eudicotyledons</taxon>
        <taxon>Gunneridae</taxon>
        <taxon>Pentapetalae</taxon>
        <taxon>rosids</taxon>
        <taxon>malvids</taxon>
        <taxon>Sapindales</taxon>
        <taxon>Sapindaceae</taxon>
        <taxon>Hippocastanoideae</taxon>
        <taxon>Acereae</taxon>
        <taxon>Acer</taxon>
    </lineage>
</organism>
<dbReference type="AlphaFoldDB" id="A0AAD5NPM1"/>
<evidence type="ECO:0000313" key="2">
    <source>
        <dbReference type="EMBL" id="KAI9176410.1"/>
    </source>
</evidence>
<dbReference type="Proteomes" id="UP001064489">
    <property type="component" value="Chromosome 5"/>
</dbReference>
<sequence length="186" mass="20965">MGYCNQGTAKLRKDNSFYNTTKGKDTLVLSRKSKSRQQYQGVGFGSIILEKRNFGEKESESLEFDSLSSSDQGTLRAEKEISGILEGGEEEEINASQPTNMGMDEFHAINKRDRGRPRLSVVKTHGIRTRLTRSKEPEQNNPEEPSIDIVDTAGKHLSWCLEEEITSDRNGGGNRSYQEKTNMKEE</sequence>
<feature type="region of interest" description="Disordered" evidence="1">
    <location>
        <begin position="82"/>
        <end position="101"/>
    </location>
</feature>
<feature type="region of interest" description="Disordered" evidence="1">
    <location>
        <begin position="164"/>
        <end position="186"/>
    </location>
</feature>
<reference evidence="2" key="1">
    <citation type="journal article" date="2022" name="Plant J.">
        <title>Strategies of tolerance reflected in two North American maple genomes.</title>
        <authorList>
            <person name="McEvoy S.L."/>
            <person name="Sezen U.U."/>
            <person name="Trouern-Trend A."/>
            <person name="McMahon S.M."/>
            <person name="Schaberg P.G."/>
            <person name="Yang J."/>
            <person name="Wegrzyn J.L."/>
            <person name="Swenson N.G."/>
        </authorList>
    </citation>
    <scope>NUCLEOTIDE SEQUENCE</scope>
    <source>
        <strain evidence="2">91603</strain>
    </source>
</reference>